<dbReference type="InterPro" id="IPR051607">
    <property type="entry name" value="Metallo-dep_hydrolases"/>
</dbReference>
<reference evidence="10 11" key="1">
    <citation type="journal article" date="2018" name="Evol. Lett.">
        <title>Horizontal gene cluster transfer increased hallucinogenic mushroom diversity.</title>
        <authorList>
            <person name="Reynolds H.T."/>
            <person name="Vijayakumar V."/>
            <person name="Gluck-Thaler E."/>
            <person name="Korotkin H.B."/>
            <person name="Matheny P.B."/>
            <person name="Slot J.C."/>
        </authorList>
    </citation>
    <scope>NUCLEOTIDE SEQUENCE [LARGE SCALE GENOMIC DNA]</scope>
    <source>
        <strain evidence="10 11">SRW20</strain>
    </source>
</reference>
<gene>
    <name evidence="10" type="ORF">CVT26_005192</name>
</gene>
<keyword evidence="5 8" id="KW-0862">Zinc</keyword>
<keyword evidence="3 8" id="KW-0479">Metal-binding</keyword>
<evidence type="ECO:0000259" key="9">
    <source>
        <dbReference type="Pfam" id="PF01979"/>
    </source>
</evidence>
<dbReference type="GO" id="GO:0008270">
    <property type="term" value="F:zinc ion binding"/>
    <property type="evidence" value="ECO:0007669"/>
    <property type="project" value="UniProtKB-UniRule"/>
</dbReference>
<comment type="cofactor">
    <cofactor evidence="8">
        <name>Zn(2+)</name>
        <dbReference type="ChEBI" id="CHEBI:29105"/>
    </cofactor>
    <text evidence="8">Binds 1 zinc ion per subunit.</text>
</comment>
<dbReference type="AlphaFoldDB" id="A0A409W8P1"/>
<evidence type="ECO:0000256" key="4">
    <source>
        <dbReference type="ARBA" id="ARBA00022801"/>
    </source>
</evidence>
<dbReference type="GO" id="GO:0006147">
    <property type="term" value="P:guanine catabolic process"/>
    <property type="evidence" value="ECO:0007669"/>
    <property type="project" value="UniProtKB-UniRule"/>
</dbReference>
<feature type="domain" description="Amidohydrolase-related" evidence="9">
    <location>
        <begin position="70"/>
        <end position="469"/>
    </location>
</feature>
<dbReference type="Pfam" id="PF01979">
    <property type="entry name" value="Amidohydro_1"/>
    <property type="match status" value="1"/>
</dbReference>
<proteinExistence type="inferred from homology"/>
<keyword evidence="4 8" id="KW-0378">Hydrolase</keyword>
<dbReference type="EC" id="3.5.4.3" evidence="8"/>
<dbReference type="InterPro" id="IPR014311">
    <property type="entry name" value="Guanine_deaminase"/>
</dbReference>
<dbReference type="Gene3D" id="2.30.40.10">
    <property type="entry name" value="Urease, subunit C, domain 1"/>
    <property type="match status" value="1"/>
</dbReference>
<dbReference type="GO" id="GO:0008892">
    <property type="term" value="F:guanine deaminase activity"/>
    <property type="evidence" value="ECO:0007669"/>
    <property type="project" value="UniProtKB-UniRule"/>
</dbReference>
<dbReference type="FunCoup" id="A0A409W8P1">
    <property type="interactions" value="244"/>
</dbReference>
<accession>A0A409W8P1</accession>
<dbReference type="SUPFAM" id="SSF51556">
    <property type="entry name" value="Metallo-dependent hydrolases"/>
    <property type="match status" value="1"/>
</dbReference>
<evidence type="ECO:0000256" key="5">
    <source>
        <dbReference type="ARBA" id="ARBA00022833"/>
    </source>
</evidence>
<dbReference type="InterPro" id="IPR011059">
    <property type="entry name" value="Metal-dep_hydrolase_composite"/>
</dbReference>
<dbReference type="STRING" id="231916.A0A409W8P1"/>
<protein>
    <recommendedName>
        <fullName evidence="8">Guanine deaminase</fullName>
        <shortName evidence="8">Guanase</shortName>
        <ecNumber evidence="8">3.5.4.3</ecNumber>
    </recommendedName>
    <alternativeName>
        <fullName evidence="8">Guanine aminohydrolase</fullName>
    </alternativeName>
</protein>
<comment type="similarity">
    <text evidence="2 8">Belongs to the metallo-dependent hydrolases superfamily. ATZ/TRZ family.</text>
</comment>
<dbReference type="FunFam" id="3.20.20.140:FF:000022">
    <property type="entry name" value="Guanine deaminase"/>
    <property type="match status" value="1"/>
</dbReference>
<dbReference type="Proteomes" id="UP000284706">
    <property type="component" value="Unassembled WGS sequence"/>
</dbReference>
<organism evidence="10 11">
    <name type="scientific">Gymnopilus dilepis</name>
    <dbReference type="NCBI Taxonomy" id="231916"/>
    <lineage>
        <taxon>Eukaryota</taxon>
        <taxon>Fungi</taxon>
        <taxon>Dikarya</taxon>
        <taxon>Basidiomycota</taxon>
        <taxon>Agaricomycotina</taxon>
        <taxon>Agaricomycetes</taxon>
        <taxon>Agaricomycetidae</taxon>
        <taxon>Agaricales</taxon>
        <taxon>Agaricineae</taxon>
        <taxon>Hymenogastraceae</taxon>
        <taxon>Gymnopilus</taxon>
    </lineage>
</organism>
<dbReference type="GO" id="GO:0005829">
    <property type="term" value="C:cytosol"/>
    <property type="evidence" value="ECO:0007669"/>
    <property type="project" value="TreeGrafter"/>
</dbReference>
<comment type="catalytic activity">
    <reaction evidence="6 8">
        <text>guanine + H2O + H(+) = xanthine + NH4(+)</text>
        <dbReference type="Rhea" id="RHEA:14665"/>
        <dbReference type="ChEBI" id="CHEBI:15377"/>
        <dbReference type="ChEBI" id="CHEBI:15378"/>
        <dbReference type="ChEBI" id="CHEBI:16235"/>
        <dbReference type="ChEBI" id="CHEBI:17712"/>
        <dbReference type="ChEBI" id="CHEBI:28938"/>
        <dbReference type="EC" id="3.5.4.3"/>
    </reaction>
</comment>
<comment type="caution">
    <text evidence="10">The sequence shown here is derived from an EMBL/GenBank/DDBJ whole genome shotgun (WGS) entry which is preliminary data.</text>
</comment>
<comment type="pathway">
    <text evidence="1 8">Purine metabolism; guanine degradation; xanthine from guanine: step 1/1.</text>
</comment>
<dbReference type="Gene3D" id="3.20.20.140">
    <property type="entry name" value="Metal-dependent hydrolases"/>
    <property type="match status" value="1"/>
</dbReference>
<evidence type="ECO:0000256" key="2">
    <source>
        <dbReference type="ARBA" id="ARBA00006745"/>
    </source>
</evidence>
<dbReference type="EMBL" id="NHYE01005307">
    <property type="protein sequence ID" value="PPQ74865.1"/>
    <property type="molecule type" value="Genomic_DNA"/>
</dbReference>
<dbReference type="SUPFAM" id="SSF51338">
    <property type="entry name" value="Composite domain of metallo-dependent hydrolases"/>
    <property type="match status" value="1"/>
</dbReference>
<comment type="function">
    <text evidence="7 8">Catalyzes the hydrolytic deamination of guanine, producing xanthine and ammonia.</text>
</comment>
<evidence type="ECO:0000256" key="1">
    <source>
        <dbReference type="ARBA" id="ARBA00004984"/>
    </source>
</evidence>
<dbReference type="OrthoDB" id="194468at2759"/>
<dbReference type="PANTHER" id="PTHR11271">
    <property type="entry name" value="GUANINE DEAMINASE"/>
    <property type="match status" value="1"/>
</dbReference>
<dbReference type="PANTHER" id="PTHR11271:SF6">
    <property type="entry name" value="GUANINE DEAMINASE"/>
    <property type="match status" value="1"/>
</dbReference>
<evidence type="ECO:0000256" key="7">
    <source>
        <dbReference type="ARBA" id="ARBA00056079"/>
    </source>
</evidence>
<evidence type="ECO:0000256" key="6">
    <source>
        <dbReference type="ARBA" id="ARBA00051148"/>
    </source>
</evidence>
<sequence length="476" mass="51465">MPEMKIFYGAVINPTSLTSYSSSPYCLIAVGSSGDINWIVNDVAPHKLQDTLASKGCVDADVIALKDGEFIIPGFVDTHTHAPQIPNLGTGGQYQLLDWLKYITFPMEAKFADVAFARKTYASVVRRIIDSGTTTCCYYGTLHLEATKVLADIVHSLGQRAFVGKCNMNRECPPDYIEPSAESSVKDTRALITHIKSLPPHGHEHLVQPVITPRFAISCTDDLLSSLGTLAASDPNLRIQTHISENLGEINFTKELFPKAPSYAGVYDMFGLLRDNTILAHAVHLGEDEIQLIKTKNAGISHCPTSNFNLNSGVAPVGLYLDKGIKVGLGTDVSGGFNLSMLNAIRNASIAAKVRSMQAPITSTFSSSSFANKPLPIPTLLYLATAGGAAVCGLEKRIGSFAAEKSFDALFVNVRPDAGNIGLLGLTDSPAVRGSLEEKKKLLDTWLERFLFCGDDRNIQCVYVQGRLVGGRSFHR</sequence>
<evidence type="ECO:0000313" key="10">
    <source>
        <dbReference type="EMBL" id="PPQ74865.1"/>
    </source>
</evidence>
<name>A0A409W8P1_9AGAR</name>
<evidence type="ECO:0000256" key="8">
    <source>
        <dbReference type="RuleBase" id="RU366009"/>
    </source>
</evidence>
<dbReference type="InterPro" id="IPR006680">
    <property type="entry name" value="Amidohydro-rel"/>
</dbReference>
<evidence type="ECO:0000313" key="11">
    <source>
        <dbReference type="Proteomes" id="UP000284706"/>
    </source>
</evidence>
<dbReference type="InterPro" id="IPR032466">
    <property type="entry name" value="Metal_Hydrolase"/>
</dbReference>
<dbReference type="InParanoid" id="A0A409W8P1"/>
<dbReference type="NCBIfam" id="TIGR02967">
    <property type="entry name" value="guan_deamin"/>
    <property type="match status" value="1"/>
</dbReference>
<evidence type="ECO:0000256" key="3">
    <source>
        <dbReference type="ARBA" id="ARBA00022723"/>
    </source>
</evidence>
<dbReference type="UniPathway" id="UPA00603">
    <property type="reaction ID" value="UER00660"/>
</dbReference>
<keyword evidence="11" id="KW-1185">Reference proteome</keyword>